<dbReference type="Gene3D" id="1.10.3200.20">
    <property type="entry name" value="DNA Polymerase alpha, zinc finger"/>
    <property type="match status" value="1"/>
</dbReference>
<gene>
    <name evidence="18" type="ordered locus">Cd36_84240</name>
    <name evidence="19" type="ORF">CD36_84240</name>
</gene>
<dbReference type="FunFam" id="1.10.287.690:FF:000003">
    <property type="entry name" value="DNA polymerase"/>
    <property type="match status" value="1"/>
</dbReference>
<dbReference type="OrthoDB" id="6755010at2759"/>
<dbReference type="Pfam" id="PF08996">
    <property type="entry name" value="zf-DNA_Pol"/>
    <property type="match status" value="1"/>
</dbReference>
<dbReference type="SMART" id="SM00486">
    <property type="entry name" value="POLBc"/>
    <property type="match status" value="1"/>
</dbReference>
<evidence type="ECO:0000256" key="9">
    <source>
        <dbReference type="ARBA" id="ARBA00022932"/>
    </source>
</evidence>
<dbReference type="Gene3D" id="3.90.1600.10">
    <property type="entry name" value="Palm domain of DNA polymerase"/>
    <property type="match status" value="2"/>
</dbReference>
<evidence type="ECO:0000259" key="16">
    <source>
        <dbReference type="Pfam" id="PF08996"/>
    </source>
</evidence>
<dbReference type="Pfam" id="PF00136">
    <property type="entry name" value="DNA_pol_B"/>
    <property type="match status" value="1"/>
</dbReference>
<accession>B9WE22</accession>
<evidence type="ECO:0000256" key="2">
    <source>
        <dbReference type="ARBA" id="ARBA00005755"/>
    </source>
</evidence>
<evidence type="ECO:0000256" key="5">
    <source>
        <dbReference type="ARBA" id="ARBA00022705"/>
    </source>
</evidence>
<feature type="domain" description="DNA polymerase alpha catalytic subunit N-terminal" evidence="17">
    <location>
        <begin position="71"/>
        <end position="137"/>
    </location>
</feature>
<feature type="domain" description="DNA-directed DNA polymerase family B exonuclease" evidence="15">
    <location>
        <begin position="519"/>
        <end position="767"/>
    </location>
</feature>
<evidence type="ECO:0000256" key="8">
    <source>
        <dbReference type="ARBA" id="ARBA00022833"/>
    </source>
</evidence>
<evidence type="ECO:0000313" key="20">
    <source>
        <dbReference type="Proteomes" id="UP000002605"/>
    </source>
</evidence>
<dbReference type="VEuPathDB" id="FungiDB:CD36_84240"/>
<proteinExistence type="inferred from homology"/>
<dbReference type="InterPro" id="IPR006172">
    <property type="entry name" value="DNA-dir_DNA_pol_B"/>
</dbReference>
<keyword evidence="8" id="KW-0862">Zinc</keyword>
<dbReference type="RefSeq" id="XP_002419339.1">
    <property type="nucleotide sequence ID" value="XM_002419294.1"/>
</dbReference>
<evidence type="ECO:0000259" key="15">
    <source>
        <dbReference type="Pfam" id="PF03104"/>
    </source>
</evidence>
<evidence type="ECO:0000256" key="4">
    <source>
        <dbReference type="ARBA" id="ARBA00022695"/>
    </source>
</evidence>
<dbReference type="GO" id="GO:0006281">
    <property type="term" value="P:DNA repair"/>
    <property type="evidence" value="ECO:0007669"/>
    <property type="project" value="UniProtKB-ARBA"/>
</dbReference>
<name>B9WE22_CANDC</name>
<keyword evidence="5 12" id="KW-0235">DNA replication</keyword>
<dbReference type="GO" id="GO:0008270">
    <property type="term" value="F:zinc ion binding"/>
    <property type="evidence" value="ECO:0007669"/>
    <property type="project" value="UniProtKB-KW"/>
</dbReference>
<dbReference type="InterPro" id="IPR012337">
    <property type="entry name" value="RNaseH-like_sf"/>
</dbReference>
<dbReference type="eggNOG" id="KOG0970">
    <property type="taxonomic scope" value="Eukaryota"/>
</dbReference>
<dbReference type="GO" id="GO:0006272">
    <property type="term" value="P:leading strand elongation"/>
    <property type="evidence" value="ECO:0007669"/>
    <property type="project" value="TreeGrafter"/>
</dbReference>
<feature type="region of interest" description="Disordered" evidence="13">
    <location>
        <begin position="861"/>
        <end position="897"/>
    </location>
</feature>
<dbReference type="Proteomes" id="UP000002605">
    <property type="component" value="Chromosome 3"/>
</dbReference>
<dbReference type="PANTHER" id="PTHR45861">
    <property type="entry name" value="DNA POLYMERASE ALPHA CATALYTIC SUBUNIT"/>
    <property type="match status" value="1"/>
</dbReference>
<evidence type="ECO:0000259" key="17">
    <source>
        <dbReference type="Pfam" id="PF12254"/>
    </source>
</evidence>
<dbReference type="InterPro" id="IPR042087">
    <property type="entry name" value="DNA_pol_B_thumb"/>
</dbReference>
<dbReference type="Pfam" id="PF12254">
    <property type="entry name" value="DNA_pol_alpha_N"/>
    <property type="match status" value="1"/>
</dbReference>
<dbReference type="KEGG" id="cdu:CD36_84240"/>
<comment type="catalytic activity">
    <reaction evidence="12">
        <text>DNA(n) + a 2'-deoxyribonucleoside 5'-triphosphate = DNA(n+1) + diphosphate</text>
        <dbReference type="Rhea" id="RHEA:22508"/>
        <dbReference type="Rhea" id="RHEA-COMP:17339"/>
        <dbReference type="Rhea" id="RHEA-COMP:17340"/>
        <dbReference type="ChEBI" id="CHEBI:33019"/>
        <dbReference type="ChEBI" id="CHEBI:61560"/>
        <dbReference type="ChEBI" id="CHEBI:173112"/>
        <dbReference type="EC" id="2.7.7.7"/>
    </reaction>
</comment>
<dbReference type="InterPro" id="IPR038256">
    <property type="entry name" value="Pol_alpha_znc_sf"/>
</dbReference>
<keyword evidence="3 12" id="KW-0808">Transferase</keyword>
<dbReference type="HOGENOM" id="CLU_001718_1_0_1"/>
<keyword evidence="7" id="KW-0863">Zinc-finger</keyword>
<feature type="region of interest" description="Disordered" evidence="13">
    <location>
        <begin position="130"/>
        <end position="169"/>
    </location>
</feature>
<dbReference type="GO" id="GO:0003887">
    <property type="term" value="F:DNA-directed DNA polymerase activity"/>
    <property type="evidence" value="ECO:0007669"/>
    <property type="project" value="UniProtKB-KW"/>
</dbReference>
<dbReference type="Gene3D" id="2.40.50.730">
    <property type="match status" value="1"/>
</dbReference>
<dbReference type="GO" id="GO:0003688">
    <property type="term" value="F:DNA replication origin binding"/>
    <property type="evidence" value="ECO:0007669"/>
    <property type="project" value="TreeGrafter"/>
</dbReference>
<dbReference type="GO" id="GO:0000166">
    <property type="term" value="F:nucleotide binding"/>
    <property type="evidence" value="ECO:0007669"/>
    <property type="project" value="InterPro"/>
</dbReference>
<dbReference type="CDD" id="cd05532">
    <property type="entry name" value="POLBc_alpha"/>
    <property type="match status" value="1"/>
</dbReference>
<organism evidence="19 20">
    <name type="scientific">Candida dubliniensis (strain CD36 / ATCC MYA-646 / CBS 7987 / NCPF 3949 / NRRL Y-17841)</name>
    <name type="common">Yeast</name>
    <dbReference type="NCBI Taxonomy" id="573826"/>
    <lineage>
        <taxon>Eukaryota</taxon>
        <taxon>Fungi</taxon>
        <taxon>Dikarya</taxon>
        <taxon>Ascomycota</taxon>
        <taxon>Saccharomycotina</taxon>
        <taxon>Pichiomycetes</taxon>
        <taxon>Debaryomycetaceae</taxon>
        <taxon>Candida/Lodderomyces clade</taxon>
        <taxon>Candida</taxon>
    </lineage>
</organism>
<evidence type="ECO:0000313" key="19">
    <source>
        <dbReference type="EMBL" id="CAX42933.1"/>
    </source>
</evidence>
<dbReference type="EMBL" id="FM992690">
    <property type="protein sequence ID" value="CAX42933.1"/>
    <property type="molecule type" value="Genomic_DNA"/>
</dbReference>
<keyword evidence="9 12" id="KW-0239">DNA-directed DNA polymerase</keyword>
<dbReference type="GO" id="GO:0006273">
    <property type="term" value="P:lagging strand elongation"/>
    <property type="evidence" value="ECO:0007669"/>
    <property type="project" value="TreeGrafter"/>
</dbReference>
<dbReference type="FunFam" id="3.30.70.2820:FF:000001">
    <property type="entry name" value="DNA polymerase"/>
    <property type="match status" value="1"/>
</dbReference>
<dbReference type="FunFam" id="3.30.420.10:FF:000036">
    <property type="entry name" value="DNA polymerase"/>
    <property type="match status" value="1"/>
</dbReference>
<dbReference type="GO" id="GO:0005658">
    <property type="term" value="C:alpha DNA polymerase:primase complex"/>
    <property type="evidence" value="ECO:0007669"/>
    <property type="project" value="TreeGrafter"/>
</dbReference>
<evidence type="ECO:0000256" key="11">
    <source>
        <dbReference type="ARBA" id="ARBA00023242"/>
    </source>
</evidence>
<feature type="region of interest" description="Disordered" evidence="13">
    <location>
        <begin position="270"/>
        <end position="328"/>
    </location>
</feature>
<evidence type="ECO:0000256" key="10">
    <source>
        <dbReference type="ARBA" id="ARBA00023125"/>
    </source>
</evidence>
<dbReference type="Pfam" id="PF03104">
    <property type="entry name" value="DNA_pol_B_exo1"/>
    <property type="match status" value="1"/>
</dbReference>
<dbReference type="GO" id="GO:1902975">
    <property type="term" value="P:mitotic DNA replication initiation"/>
    <property type="evidence" value="ECO:0007669"/>
    <property type="project" value="InterPro"/>
</dbReference>
<keyword evidence="10 12" id="KW-0238">DNA-binding</keyword>
<dbReference type="InterPro" id="IPR036397">
    <property type="entry name" value="RNaseH_sf"/>
</dbReference>
<sequence>MRVLFFFFGFSRQSHIFSNQYCSIHLKEEKKKPKQRKLELKSILFSFNSSPSHYIKRFLTMSSRSARRKTLQQLKEARRTGRNVNVIESDTDDYNEIYDEVDEDTYRQHKRNQLMNDDFIVDDNGEGYVDNGADDWDDASRPNYYSDEENESMGSRKRRKKEDKTSKVAKTSQIRNFFKPMSGISDSKKKLETNIDDILNDFGDDLDRKKHIPKAFSHSTNKEVNNNKINKKKLKNTFNFSTSTKKTDITTPKLDAFNASSDYTMDIDTFEDQPSSPFKLKSEVTPEADTGKENIDPEPTKNILEDPPELPKNQEKANVNDDDSDDDIVYSRKPRAAVVKKNQVDTVSAVKANQLPSSPTSKPVYTKFSNHTEKVSEDNIKDTSDSFKMFWFDYAEVENSLLLFGKIMTKEGKLVSGVVKVDGICRELFFLPREYRIVDDEEDKTKKLAAIDVLEEIQPLLLANYKLEELRAKPEVKKYAFELADIPKEAEYLKVLLPFNNETNRNIMPANIEGSTFRHVFGTNANMFESFVMQRNIMGPCWLEIRGGDFDAMQNVSHCQVEVVVNRPSQISTIDKDAPASPNLTVTAISMQTVLNPKSNKQEVVSVSLATYFELPQDAPISEDIKPDDVFTLARPVGAVSFPPRLQQLADKGGFQLRTCPSEKVLLNALAAKIKTLDPDVFIGHRLENISLDVLVHRMNDNNVVTWSALGRRNRKKWPYMINKSNSSYNNSLLIRDVFQGRLLCDIANEMGQSLTMKCQSWDLHEMYDVVCHKKHAPVEINYQNLKYAEDAHLFLMALKENELNVKQTAEIAFATQILSLSKQLTNIAGNAWSHTLSGTRAGRNEYILLHEFKRNNYIVPDKEDKTHKNTSYQQEARVENAEEDATTATSNKKPKYQGGLVFEPEKGLHKNYVLVMDFNSLYPSIIQEFNICFTTVNRDRFNVTHDENKDMPVLPERDTESGVLPRLLNTLVSRRREVKKLLKDPKNTPFQKAQYDIKQQALKLTANSMYGCLGYVNSRFYAKPLAMLVTNKGREILMDTRQLAESSSLRVVYGDTDSVMIDTGANSYKEAIKIGEQFKAQVNERYRLLEIDIDNVFKRLLLHAKKKYAAMNASINKATNEETATLEVKGLDMRRREYCQLSKDISTFVLTKILSDSDPETALLEVYDYLDEMKTKVQNNEIPIDKYKINTKLSKDPKSYPNGKTMPQVQVALRLREEGKVIKAGSVITYVITAARDDGDSSTVAERARAIQELLSKKDPNLKPDANYYLEKQIFAPVERLLERIEGIDMVRVATSLGIDTKRYILRVKNSEGGGANGEILPIESNISDEERFRATSYLVLHCKCGTSFRFGGIMAAETYKVTFNGVCCSQCNYTFPAIKLTSQLESMIRKHIALYYAGWLVCDDPACGIVTRQISVYGKRCIGNSGRAMDCKGVMRYRYNDKQLYNQLLYFQSIFDVEKTKRGQLRPLVDALEESKDKQLPKLPSGQVEALAEQNRELFGVCQEVIQKYLGECGRRYVNMGSIFDFMNN</sequence>
<dbReference type="InterPro" id="IPR023211">
    <property type="entry name" value="DNA_pol_palm_dom_sf"/>
</dbReference>
<dbReference type="PANTHER" id="PTHR45861:SF1">
    <property type="entry name" value="DNA POLYMERASE ALPHA CATALYTIC SUBUNIT"/>
    <property type="match status" value="1"/>
</dbReference>
<dbReference type="InterPro" id="IPR045846">
    <property type="entry name" value="POLBc_alpha"/>
</dbReference>
<dbReference type="GO" id="GO:0003697">
    <property type="term" value="F:single-stranded DNA binding"/>
    <property type="evidence" value="ECO:0007669"/>
    <property type="project" value="TreeGrafter"/>
</dbReference>
<evidence type="ECO:0000256" key="7">
    <source>
        <dbReference type="ARBA" id="ARBA00022771"/>
    </source>
</evidence>
<evidence type="ECO:0000256" key="3">
    <source>
        <dbReference type="ARBA" id="ARBA00022679"/>
    </source>
</evidence>
<dbReference type="FunFam" id="1.10.132.60:FF:000004">
    <property type="entry name" value="DNA polymerase"/>
    <property type="match status" value="1"/>
</dbReference>
<comment type="subcellular location">
    <subcellularLocation>
        <location evidence="1">Nucleus</location>
    </subcellularLocation>
</comment>
<dbReference type="SUPFAM" id="SSF56672">
    <property type="entry name" value="DNA/RNA polymerases"/>
    <property type="match status" value="1"/>
</dbReference>
<dbReference type="GO" id="GO:0003682">
    <property type="term" value="F:chromatin binding"/>
    <property type="evidence" value="ECO:0007669"/>
    <property type="project" value="TreeGrafter"/>
</dbReference>
<dbReference type="Gene3D" id="3.30.420.10">
    <property type="entry name" value="Ribonuclease H-like superfamily/Ribonuclease H"/>
    <property type="match status" value="1"/>
</dbReference>
<dbReference type="NCBIfam" id="TIGR00592">
    <property type="entry name" value="pol2"/>
    <property type="match status" value="1"/>
</dbReference>
<keyword evidence="11" id="KW-0539">Nucleus</keyword>
<dbReference type="CGD" id="CAL0000163123">
    <property type="gene designation" value="Cd36_84240"/>
</dbReference>
<dbReference type="PROSITE" id="PS00116">
    <property type="entry name" value="DNA_POLYMERASE_B"/>
    <property type="match status" value="1"/>
</dbReference>
<keyword evidence="6" id="KW-0479">Metal-binding</keyword>
<dbReference type="InterPro" id="IPR043502">
    <property type="entry name" value="DNA/RNA_pol_sf"/>
</dbReference>
<comment type="similarity">
    <text evidence="2 12">Belongs to the DNA polymerase type-B family.</text>
</comment>
<dbReference type="FunFam" id="1.10.3200.20:FF:000002">
    <property type="entry name" value="DNA polymerase"/>
    <property type="match status" value="1"/>
</dbReference>
<feature type="domain" description="Zinc finger DNA-directed DNA polymerase family B alpha" evidence="16">
    <location>
        <begin position="1326"/>
        <end position="1526"/>
    </location>
</feature>
<protein>
    <recommendedName>
        <fullName evidence="12">DNA polymerase</fullName>
        <ecNumber evidence="12">2.7.7.7</ecNumber>
    </recommendedName>
</protein>
<reference evidence="19 20" key="1">
    <citation type="journal article" date="2009" name="Genome Res.">
        <title>Comparative genomics of the fungal pathogens Candida dubliniensis and Candida albicans.</title>
        <authorList>
            <person name="Jackson A.P."/>
            <person name="Gamble J.A."/>
            <person name="Yeomans T."/>
            <person name="Moran G.P."/>
            <person name="Saunders D."/>
            <person name="Harris D."/>
            <person name="Aslett M."/>
            <person name="Barrell J.F."/>
            <person name="Butler G."/>
            <person name="Citiulo F."/>
            <person name="Coleman D.C."/>
            <person name="de Groot P.W.J."/>
            <person name="Goodwin T.J."/>
            <person name="Quail M.A."/>
            <person name="McQuillan J."/>
            <person name="Munro C.A."/>
            <person name="Pain A."/>
            <person name="Poulter R.T."/>
            <person name="Rajandream M.A."/>
            <person name="Renauld H."/>
            <person name="Spiering M.J."/>
            <person name="Tivey A."/>
            <person name="Gow N.A.R."/>
            <person name="Barrell B."/>
            <person name="Sullivan D.J."/>
            <person name="Berriman M."/>
        </authorList>
    </citation>
    <scope>NUCLEOTIDE SEQUENCE [LARGE SCALE GENOMIC DNA]</scope>
    <source>
        <strain evidence="20">CD36 / ATCC MYA-646 / CBS 7987 / NCPF 3949 / NRRL Y-17841</strain>
    </source>
</reference>
<evidence type="ECO:0000256" key="6">
    <source>
        <dbReference type="ARBA" id="ARBA00022723"/>
    </source>
</evidence>
<dbReference type="InterPro" id="IPR024647">
    <property type="entry name" value="DNA_pol_a_cat_su_N"/>
</dbReference>
<dbReference type="InterPro" id="IPR006134">
    <property type="entry name" value="DNA-dir_DNA_pol_B_multi_dom"/>
</dbReference>
<evidence type="ECO:0000259" key="14">
    <source>
        <dbReference type="Pfam" id="PF00136"/>
    </source>
</evidence>
<keyword evidence="20" id="KW-1185">Reference proteome</keyword>
<dbReference type="Gene3D" id="3.30.70.2820">
    <property type="match status" value="1"/>
</dbReference>
<keyword evidence="4 12" id="KW-0548">Nucleotidyltransferase</keyword>
<evidence type="ECO:0000256" key="1">
    <source>
        <dbReference type="ARBA" id="ARBA00004123"/>
    </source>
</evidence>
<dbReference type="SUPFAM" id="SSF53098">
    <property type="entry name" value="Ribonuclease H-like"/>
    <property type="match status" value="1"/>
</dbReference>
<evidence type="ECO:0000256" key="12">
    <source>
        <dbReference type="RuleBase" id="RU000442"/>
    </source>
</evidence>
<dbReference type="PRINTS" id="PR00106">
    <property type="entry name" value="DNAPOLB"/>
</dbReference>
<dbReference type="CDD" id="cd05776">
    <property type="entry name" value="DNA_polB_alpha_exo"/>
    <property type="match status" value="1"/>
</dbReference>
<evidence type="ECO:0000256" key="13">
    <source>
        <dbReference type="SAM" id="MobiDB-lite"/>
    </source>
</evidence>
<dbReference type="InterPro" id="IPR006133">
    <property type="entry name" value="DNA-dir_DNA_pol_B_exonuc"/>
</dbReference>
<dbReference type="Gene3D" id="1.10.132.60">
    <property type="entry name" value="DNA polymerase family B, C-terminal domain"/>
    <property type="match status" value="1"/>
</dbReference>
<feature type="compositionally biased region" description="Basic and acidic residues" evidence="13">
    <location>
        <begin position="280"/>
        <end position="299"/>
    </location>
</feature>
<evidence type="ECO:0000313" key="18">
    <source>
        <dbReference type="CGD" id="CAL0000163123"/>
    </source>
</evidence>
<dbReference type="EC" id="2.7.7.7" evidence="12"/>
<feature type="domain" description="DNA-directed DNA polymerase family B multifunctional" evidence="14">
    <location>
        <begin position="832"/>
        <end position="1286"/>
    </location>
</feature>
<dbReference type="InterPro" id="IPR017964">
    <property type="entry name" value="DNA-dir_DNA_pol_B_CS"/>
</dbReference>
<dbReference type="InterPro" id="IPR015088">
    <property type="entry name" value="Znf_DNA-dir_DNA_pol_B_alpha"/>
</dbReference>
<dbReference type="GeneID" id="8047166"/>